<dbReference type="AlphaFoldDB" id="A0A6N4QYD3"/>
<accession>A0A6N4QYD3</accession>
<comment type="caution">
    <text evidence="5">The sequence shown here is derived from an EMBL/GenBank/DDBJ whole genome shotgun (WGS) entry which is preliminary data.</text>
</comment>
<dbReference type="InterPro" id="IPR050498">
    <property type="entry name" value="Ycf3"/>
</dbReference>
<keyword evidence="4" id="KW-0812">Transmembrane</keyword>
<evidence type="ECO:0000256" key="3">
    <source>
        <dbReference type="PROSITE-ProRule" id="PRU00339"/>
    </source>
</evidence>
<dbReference type="InterPro" id="IPR011990">
    <property type="entry name" value="TPR-like_helical_dom_sf"/>
</dbReference>
<dbReference type="SUPFAM" id="SSF48452">
    <property type="entry name" value="TPR-like"/>
    <property type="match status" value="1"/>
</dbReference>
<feature type="repeat" description="TPR" evidence="3">
    <location>
        <begin position="103"/>
        <end position="136"/>
    </location>
</feature>
<evidence type="ECO:0000256" key="1">
    <source>
        <dbReference type="ARBA" id="ARBA00022737"/>
    </source>
</evidence>
<dbReference type="PROSITE" id="PS50005">
    <property type="entry name" value="TPR"/>
    <property type="match status" value="2"/>
</dbReference>
<evidence type="ECO:0000256" key="4">
    <source>
        <dbReference type="SAM" id="Phobius"/>
    </source>
</evidence>
<keyword evidence="4" id="KW-0472">Membrane</keyword>
<gene>
    <name evidence="5" type="ORF">EHQ83_06410</name>
</gene>
<reference evidence="5 6" key="1">
    <citation type="journal article" date="2019" name="PLoS Negl. Trop. Dis.">
        <title>Revisiting the worldwide diversity of Leptospira species in the environment.</title>
        <authorList>
            <person name="Vincent A.T."/>
            <person name="Schiettekatte O."/>
            <person name="Bourhy P."/>
            <person name="Veyrier F.J."/>
            <person name="Picardeau M."/>
        </authorList>
    </citation>
    <scope>NUCLEOTIDE SEQUENCE [LARGE SCALE GENOMIC DNA]</scope>
    <source>
        <strain evidence="5 6">201702445</strain>
    </source>
</reference>
<evidence type="ECO:0000313" key="6">
    <source>
        <dbReference type="Proteomes" id="UP000297613"/>
    </source>
</evidence>
<evidence type="ECO:0000313" key="5">
    <source>
        <dbReference type="EMBL" id="TGL85945.1"/>
    </source>
</evidence>
<evidence type="ECO:0000256" key="2">
    <source>
        <dbReference type="ARBA" id="ARBA00022803"/>
    </source>
</evidence>
<dbReference type="Pfam" id="PF13424">
    <property type="entry name" value="TPR_12"/>
    <property type="match status" value="1"/>
</dbReference>
<protein>
    <submittedName>
        <fullName evidence="5">Uncharacterized protein</fullName>
    </submittedName>
</protein>
<dbReference type="EMBL" id="RQGM01000024">
    <property type="protein sequence ID" value="TGL85945.1"/>
    <property type="molecule type" value="Genomic_DNA"/>
</dbReference>
<organism evidence="5 6">
    <name type="scientific">Leptospira yasudae</name>
    <dbReference type="NCBI Taxonomy" id="2202201"/>
    <lineage>
        <taxon>Bacteria</taxon>
        <taxon>Pseudomonadati</taxon>
        <taxon>Spirochaetota</taxon>
        <taxon>Spirochaetia</taxon>
        <taxon>Leptospirales</taxon>
        <taxon>Leptospiraceae</taxon>
        <taxon>Leptospira</taxon>
    </lineage>
</organism>
<dbReference type="PANTHER" id="PTHR44858:SF1">
    <property type="entry name" value="UDP-N-ACETYLGLUCOSAMINE--PEPTIDE N-ACETYLGLUCOSAMINYLTRANSFERASE SPINDLY-RELATED"/>
    <property type="match status" value="1"/>
</dbReference>
<feature type="transmembrane region" description="Helical" evidence="4">
    <location>
        <begin position="7"/>
        <end position="28"/>
    </location>
</feature>
<keyword evidence="1" id="KW-0677">Repeat</keyword>
<name>A0A6N4QYD3_9LEPT</name>
<dbReference type="Gene3D" id="1.25.40.10">
    <property type="entry name" value="Tetratricopeptide repeat domain"/>
    <property type="match status" value="1"/>
</dbReference>
<feature type="repeat" description="TPR" evidence="3">
    <location>
        <begin position="142"/>
        <end position="175"/>
    </location>
</feature>
<dbReference type="PANTHER" id="PTHR44858">
    <property type="entry name" value="TETRATRICOPEPTIDE REPEAT PROTEIN 6"/>
    <property type="match status" value="1"/>
</dbReference>
<dbReference type="RefSeq" id="WP_135574254.1">
    <property type="nucleotide sequence ID" value="NZ_RQGK01000027.1"/>
</dbReference>
<dbReference type="InterPro" id="IPR019734">
    <property type="entry name" value="TPR_rpt"/>
</dbReference>
<keyword evidence="4" id="KW-1133">Transmembrane helix</keyword>
<keyword evidence="2 3" id="KW-0802">TPR repeat</keyword>
<sequence>MRNGNRFGRIFNLLLRTTFITISFYFLAVNCNKKESISVLEIRDLTEKENLVEALQKAEENLKLKGDTAELLYVRGWIRYLQKNQNAAMNDFKKCLALDSKSLDCKRGLGLVYESNKDYKEAEATYQEALILAKEKSPDSEALLHENLGTLYLRQNLRKESLSEFQNAISLSDKGDAYYGFSLCLIMEGNSEGAIASLEKGISKPFRAKPFQSESHFLLSKFYFEKRKDPVKAEAEIKKAISIFPLHKEYLDALQTYTKERIKSGL</sequence>
<dbReference type="SMART" id="SM00028">
    <property type="entry name" value="TPR"/>
    <property type="match status" value="3"/>
</dbReference>
<dbReference type="Proteomes" id="UP000297613">
    <property type="component" value="Unassembled WGS sequence"/>
</dbReference>
<proteinExistence type="predicted"/>
<dbReference type="Pfam" id="PF13181">
    <property type="entry name" value="TPR_8"/>
    <property type="match status" value="1"/>
</dbReference>